<organism evidence="1 2">
    <name type="scientific">Trifolium medium</name>
    <dbReference type="NCBI Taxonomy" id="97028"/>
    <lineage>
        <taxon>Eukaryota</taxon>
        <taxon>Viridiplantae</taxon>
        <taxon>Streptophyta</taxon>
        <taxon>Embryophyta</taxon>
        <taxon>Tracheophyta</taxon>
        <taxon>Spermatophyta</taxon>
        <taxon>Magnoliopsida</taxon>
        <taxon>eudicotyledons</taxon>
        <taxon>Gunneridae</taxon>
        <taxon>Pentapetalae</taxon>
        <taxon>rosids</taxon>
        <taxon>fabids</taxon>
        <taxon>Fabales</taxon>
        <taxon>Fabaceae</taxon>
        <taxon>Papilionoideae</taxon>
        <taxon>50 kb inversion clade</taxon>
        <taxon>NPAAA clade</taxon>
        <taxon>Hologalegina</taxon>
        <taxon>IRL clade</taxon>
        <taxon>Trifolieae</taxon>
        <taxon>Trifolium</taxon>
    </lineage>
</organism>
<evidence type="ECO:0000313" key="2">
    <source>
        <dbReference type="Proteomes" id="UP000265520"/>
    </source>
</evidence>
<sequence>KGKDVMDPELPAYILKMQADIEAQRIKQETLEKKVDKVIEIQPDLSSKLDALLSLMTKKT</sequence>
<comment type="caution">
    <text evidence="1">The sequence shown here is derived from an EMBL/GenBank/DDBJ whole genome shotgun (WGS) entry which is preliminary data.</text>
</comment>
<keyword evidence="2" id="KW-1185">Reference proteome</keyword>
<proteinExistence type="predicted"/>
<accession>A0A392W7R1</accession>
<feature type="non-terminal residue" evidence="1">
    <location>
        <position position="1"/>
    </location>
</feature>
<dbReference type="AlphaFoldDB" id="A0A392W7R1"/>
<protein>
    <submittedName>
        <fullName evidence="1">Uncharacterized protein</fullName>
    </submittedName>
</protein>
<name>A0A392W7R1_9FABA</name>
<dbReference type="EMBL" id="LXQA011412421">
    <property type="protein sequence ID" value="MCI96346.1"/>
    <property type="molecule type" value="Genomic_DNA"/>
</dbReference>
<evidence type="ECO:0000313" key="1">
    <source>
        <dbReference type="EMBL" id="MCI96346.1"/>
    </source>
</evidence>
<reference evidence="1 2" key="1">
    <citation type="journal article" date="2018" name="Front. Plant Sci.">
        <title>Red Clover (Trifolium pratense) and Zigzag Clover (T. medium) - A Picture of Genomic Similarities and Differences.</title>
        <authorList>
            <person name="Dluhosova J."/>
            <person name="Istvanek J."/>
            <person name="Nedelnik J."/>
            <person name="Repkova J."/>
        </authorList>
    </citation>
    <scope>NUCLEOTIDE SEQUENCE [LARGE SCALE GENOMIC DNA]</scope>
    <source>
        <strain evidence="2">cv. 10/8</strain>
        <tissue evidence="1">Leaf</tissue>
    </source>
</reference>
<dbReference type="Proteomes" id="UP000265520">
    <property type="component" value="Unassembled WGS sequence"/>
</dbReference>